<organism evidence="2">
    <name type="scientific">Schlesneria paludicola</name>
    <dbReference type="NCBI Taxonomy" id="360056"/>
    <lineage>
        <taxon>Bacteria</taxon>
        <taxon>Pseudomonadati</taxon>
        <taxon>Planctomycetota</taxon>
        <taxon>Planctomycetia</taxon>
        <taxon>Planctomycetales</taxon>
        <taxon>Planctomycetaceae</taxon>
        <taxon>Schlesneria</taxon>
    </lineage>
</organism>
<feature type="domain" description="DUF1570" evidence="1">
    <location>
        <begin position="136"/>
        <end position="225"/>
    </location>
</feature>
<name>A0A7C4LJN8_9PLAN</name>
<dbReference type="InterPro" id="IPR011464">
    <property type="entry name" value="DUF1570"/>
</dbReference>
<evidence type="ECO:0000313" key="2">
    <source>
        <dbReference type="EMBL" id="HGT37658.1"/>
    </source>
</evidence>
<gene>
    <name evidence="2" type="ORF">ENS64_00070</name>
</gene>
<sequence length="282" mass="32212">MVPSDTDRRWWCAAGLLLAAACLWGCRGAGAATGLPQRHSIRADQLLIQSDVRLPKGHPLLVDLERLRQDISTTLDLPVQEQTVTVYLFGDEKRYADYLQATYPHLPPRRAYFVGTARELAVYTFWGEKIQEDLRHEYTHGVLHACLKDVPLWLDEGLAEYFEVAEPPLGYNREYVARMSHLLANGWRPDLNRLEQLESVSQMQKADYFEAWAWVHFLLHESDDSRGVLLDYLRALRENPRPGRLSARLRSTIPHADERFLAYAATLGKTVATASAAERSQR</sequence>
<reference evidence="2" key="1">
    <citation type="journal article" date="2020" name="mSystems">
        <title>Genome- and Community-Level Interaction Insights into Carbon Utilization and Element Cycling Functions of Hydrothermarchaeota in Hydrothermal Sediment.</title>
        <authorList>
            <person name="Zhou Z."/>
            <person name="Liu Y."/>
            <person name="Xu W."/>
            <person name="Pan J."/>
            <person name="Luo Z.H."/>
            <person name="Li M."/>
        </authorList>
    </citation>
    <scope>NUCLEOTIDE SEQUENCE [LARGE SCALE GENOMIC DNA]</scope>
    <source>
        <strain evidence="2">SpSt-508</strain>
    </source>
</reference>
<dbReference type="AlphaFoldDB" id="A0A7C4LJN8"/>
<dbReference type="Pfam" id="PF07607">
    <property type="entry name" value="DUF1570"/>
    <property type="match status" value="1"/>
</dbReference>
<comment type="caution">
    <text evidence="2">The sequence shown here is derived from an EMBL/GenBank/DDBJ whole genome shotgun (WGS) entry which is preliminary data.</text>
</comment>
<evidence type="ECO:0000259" key="1">
    <source>
        <dbReference type="Pfam" id="PF07607"/>
    </source>
</evidence>
<proteinExistence type="predicted"/>
<dbReference type="EMBL" id="DSVQ01000001">
    <property type="protein sequence ID" value="HGT37658.1"/>
    <property type="molecule type" value="Genomic_DNA"/>
</dbReference>
<protein>
    <submittedName>
        <fullName evidence="2">DUF1570 domain-containing protein</fullName>
    </submittedName>
</protein>
<accession>A0A7C4LJN8</accession>